<keyword evidence="3" id="KW-1185">Reference proteome</keyword>
<evidence type="ECO:0000313" key="2">
    <source>
        <dbReference type="EMBL" id="KAK4775008.1"/>
    </source>
</evidence>
<evidence type="ECO:0000256" key="1">
    <source>
        <dbReference type="SAM" id="MobiDB-lite"/>
    </source>
</evidence>
<evidence type="ECO:0000313" key="3">
    <source>
        <dbReference type="Proteomes" id="UP001346149"/>
    </source>
</evidence>
<organism evidence="2 3">
    <name type="scientific">Trapa natans</name>
    <name type="common">Water chestnut</name>
    <dbReference type="NCBI Taxonomy" id="22666"/>
    <lineage>
        <taxon>Eukaryota</taxon>
        <taxon>Viridiplantae</taxon>
        <taxon>Streptophyta</taxon>
        <taxon>Embryophyta</taxon>
        <taxon>Tracheophyta</taxon>
        <taxon>Spermatophyta</taxon>
        <taxon>Magnoliopsida</taxon>
        <taxon>eudicotyledons</taxon>
        <taxon>Gunneridae</taxon>
        <taxon>Pentapetalae</taxon>
        <taxon>rosids</taxon>
        <taxon>malvids</taxon>
        <taxon>Myrtales</taxon>
        <taxon>Lythraceae</taxon>
        <taxon>Trapa</taxon>
    </lineage>
</organism>
<sequence>MVQEDVRERRVLLLRRLQEQTVNAGLQCRDVQEDPYRLLGKTGEGGGEEAAEGGGQYEESVALCWDQLQKDGRAARYCRILQSGGERRLLDQRKIELLQEAGEVAGGGQEARGKPCHEEAEH</sequence>
<feature type="region of interest" description="Disordered" evidence="1">
    <location>
        <begin position="101"/>
        <end position="122"/>
    </location>
</feature>
<protein>
    <submittedName>
        <fullName evidence="2">Uncharacterized protein</fullName>
    </submittedName>
</protein>
<dbReference type="Proteomes" id="UP001346149">
    <property type="component" value="Unassembled WGS sequence"/>
</dbReference>
<dbReference type="EMBL" id="JAXQNO010000019">
    <property type="protein sequence ID" value="KAK4775008.1"/>
    <property type="molecule type" value="Genomic_DNA"/>
</dbReference>
<feature type="compositionally biased region" description="Basic and acidic residues" evidence="1">
    <location>
        <begin position="111"/>
        <end position="122"/>
    </location>
</feature>
<proteinExistence type="predicted"/>
<dbReference type="AlphaFoldDB" id="A0AAN7QTG9"/>
<name>A0AAN7QTG9_TRANT</name>
<reference evidence="2 3" key="1">
    <citation type="journal article" date="2023" name="Hortic Res">
        <title>Pangenome of water caltrop reveals structural variations and asymmetric subgenome divergence after allopolyploidization.</title>
        <authorList>
            <person name="Zhang X."/>
            <person name="Chen Y."/>
            <person name="Wang L."/>
            <person name="Yuan Y."/>
            <person name="Fang M."/>
            <person name="Shi L."/>
            <person name="Lu R."/>
            <person name="Comes H.P."/>
            <person name="Ma Y."/>
            <person name="Chen Y."/>
            <person name="Huang G."/>
            <person name="Zhou Y."/>
            <person name="Zheng Z."/>
            <person name="Qiu Y."/>
        </authorList>
    </citation>
    <scope>NUCLEOTIDE SEQUENCE [LARGE SCALE GENOMIC DNA]</scope>
    <source>
        <strain evidence="2">F231</strain>
    </source>
</reference>
<comment type="caution">
    <text evidence="2">The sequence shown here is derived from an EMBL/GenBank/DDBJ whole genome shotgun (WGS) entry which is preliminary data.</text>
</comment>
<gene>
    <name evidence="2" type="ORF">SAY86_009943</name>
</gene>
<accession>A0AAN7QTG9</accession>